<dbReference type="Proteomes" id="UP001178281">
    <property type="component" value="Unassembled WGS sequence"/>
</dbReference>
<dbReference type="EMBL" id="JAUTIX010000001">
    <property type="protein sequence ID" value="MDP0396470.1"/>
    <property type="molecule type" value="Genomic_DNA"/>
</dbReference>
<evidence type="ECO:0000256" key="1">
    <source>
        <dbReference type="SAM" id="MobiDB-lite"/>
    </source>
</evidence>
<dbReference type="GO" id="GO:0006355">
    <property type="term" value="P:regulation of DNA-templated transcription"/>
    <property type="evidence" value="ECO:0007669"/>
    <property type="project" value="InterPro"/>
</dbReference>
<organism evidence="2 3">
    <name type="scientific">Tsukamurella strandjordii</name>
    <dbReference type="NCBI Taxonomy" id="147577"/>
    <lineage>
        <taxon>Bacteria</taxon>
        <taxon>Bacillati</taxon>
        <taxon>Actinomycetota</taxon>
        <taxon>Actinomycetes</taxon>
        <taxon>Mycobacteriales</taxon>
        <taxon>Tsukamurellaceae</taxon>
        <taxon>Tsukamurella</taxon>
    </lineage>
</organism>
<dbReference type="RefSeq" id="WP_220656344.1">
    <property type="nucleotide sequence ID" value="NZ_BAAAII010000002.1"/>
</dbReference>
<reference evidence="2" key="1">
    <citation type="submission" date="2023-08" db="EMBL/GenBank/DDBJ databases">
        <title>The draft genome of Tsukamurella strandjordii strain 050030.</title>
        <authorList>
            <person name="Zhao F."/>
            <person name="Feng Y."/>
            <person name="Zong Z."/>
        </authorList>
    </citation>
    <scope>NUCLEOTIDE SEQUENCE</scope>
    <source>
        <strain evidence="2">050030</strain>
    </source>
</reference>
<evidence type="ECO:0000313" key="2">
    <source>
        <dbReference type="EMBL" id="MDP0396470.1"/>
    </source>
</evidence>
<dbReference type="InterPro" id="IPR008651">
    <property type="entry name" value="Uncharacterised_HicB"/>
</dbReference>
<dbReference type="SUPFAM" id="SSF47598">
    <property type="entry name" value="Ribbon-helix-helix"/>
    <property type="match status" value="1"/>
</dbReference>
<keyword evidence="3" id="KW-1185">Reference proteome</keyword>
<dbReference type="Gene3D" id="1.10.1220.10">
    <property type="entry name" value="Met repressor-like"/>
    <property type="match status" value="1"/>
</dbReference>
<dbReference type="Pfam" id="PF05534">
    <property type="entry name" value="HicB"/>
    <property type="match status" value="1"/>
</dbReference>
<dbReference type="InterPro" id="IPR013321">
    <property type="entry name" value="Arc_rbn_hlx_hlx"/>
</dbReference>
<feature type="region of interest" description="Disordered" evidence="1">
    <location>
        <begin position="13"/>
        <end position="32"/>
    </location>
</feature>
<name>A0AA90S716_9ACTN</name>
<feature type="region of interest" description="Disordered" evidence="1">
    <location>
        <begin position="154"/>
        <end position="174"/>
    </location>
</feature>
<evidence type="ECO:0000313" key="3">
    <source>
        <dbReference type="Proteomes" id="UP001178281"/>
    </source>
</evidence>
<sequence>MDLTPFVNELQRQLAGPAERELSDAADNGVDDPREAAERLAASLDAATRLVLLDALSAATASITRDLAPGSVDLRLRGREVDFVVTQPQGDVDGGATEAVAAAPGIPLDDTGSTRTTLRLPDALKARVDEAAAADGLSVNTWLVRAVAAAVAPKQRRSSPRPLRTSDDFAGWAR</sequence>
<accession>A0AA90S716</accession>
<dbReference type="InterPro" id="IPR010985">
    <property type="entry name" value="Ribbon_hlx_hlx"/>
</dbReference>
<proteinExistence type="predicted"/>
<gene>
    <name evidence="2" type="ORF">Q7X28_00890</name>
</gene>
<comment type="caution">
    <text evidence="2">The sequence shown here is derived from an EMBL/GenBank/DDBJ whole genome shotgun (WGS) entry which is preliminary data.</text>
</comment>
<dbReference type="AlphaFoldDB" id="A0AA90S716"/>
<protein>
    <submittedName>
        <fullName evidence="2">Toxin-antitoxin system HicB family antitoxin</fullName>
    </submittedName>
</protein>